<feature type="region of interest" description="Disordered" evidence="1">
    <location>
        <begin position="154"/>
        <end position="175"/>
    </location>
</feature>
<evidence type="ECO:0000259" key="2">
    <source>
        <dbReference type="PROSITE" id="PS50076"/>
    </source>
</evidence>
<dbReference type="InterPro" id="IPR052423">
    <property type="entry name" value="EMIR"/>
</dbReference>
<dbReference type="PROSITE" id="PS00636">
    <property type="entry name" value="DNAJ_1"/>
    <property type="match status" value="1"/>
</dbReference>
<proteinExistence type="predicted"/>
<name>A0A813FST4_POLGL</name>
<dbReference type="InterPro" id="IPR018253">
    <property type="entry name" value="DnaJ_domain_CS"/>
</dbReference>
<dbReference type="SMART" id="SM00271">
    <property type="entry name" value="DnaJ"/>
    <property type="match status" value="1"/>
</dbReference>
<evidence type="ECO:0000256" key="1">
    <source>
        <dbReference type="SAM" id="MobiDB-lite"/>
    </source>
</evidence>
<dbReference type="Pfam" id="PF14308">
    <property type="entry name" value="DnaJ-X"/>
    <property type="match status" value="1"/>
</dbReference>
<keyword evidence="4" id="KW-1185">Reference proteome</keyword>
<accession>A0A813FST4</accession>
<comment type="caution">
    <text evidence="3">The sequence shown here is derived from an EMBL/GenBank/DDBJ whole genome shotgun (WGS) entry which is preliminary data.</text>
</comment>
<dbReference type="InterPro" id="IPR036869">
    <property type="entry name" value="J_dom_sf"/>
</dbReference>
<protein>
    <recommendedName>
        <fullName evidence="2">J domain-containing protein</fullName>
    </recommendedName>
</protein>
<reference evidence="3" key="1">
    <citation type="submission" date="2021-02" db="EMBL/GenBank/DDBJ databases">
        <authorList>
            <person name="Dougan E. K."/>
            <person name="Rhodes N."/>
            <person name="Thang M."/>
            <person name="Chan C."/>
        </authorList>
    </citation>
    <scope>NUCLEOTIDE SEQUENCE</scope>
</reference>
<dbReference type="PROSITE" id="PS50076">
    <property type="entry name" value="DNAJ_2"/>
    <property type="match status" value="1"/>
</dbReference>
<dbReference type="AlphaFoldDB" id="A0A813FST4"/>
<dbReference type="PANTHER" id="PTHR44094:SF8">
    <property type="entry name" value="DNAJ HEAT SHOCK N-TERMINAL DOMAIN-CONTAINING PROTEIN-RELATED"/>
    <property type="match status" value="1"/>
</dbReference>
<gene>
    <name evidence="3" type="ORF">PGLA1383_LOCUS31488</name>
</gene>
<sequence>VTAQPQSEQEAEDASAEELLRDAESAFGQIFSVSAPRDVLAGFWSGIKCVLSGVFLAVAGAVTQPIEGAREAGVAGCFRGLGLGLCTGLFFAITGLCTGVFQAVRGVAATPRAICMASKGWHWDATSSSWEEPKVYSLPEEAEQVFPLGRGLDEEEDDAAEGGSTSSPSRPRRRVADSHYYDQLEVAPSATQLEIRKAYFQRSRQCHPDKTSEQGATERFQGISEAYQVLSDPERRRKYDAQGRQDSSGEGFVDGKVFFSVLLGADALEPYIGRLRLSEMFGEDLFGGAGDGEGGLAQQLRSLDSGDHRQVRRQVRLAVRLTNQLQARTAGGADGDAVVVRARAEARGILQKDPSLERFVMEIGWVYMNRAQWYLARTESRFGSYGLRAIRLRMRRRGREASMTASTAKLALRSLMNLRRIVSEADSSAAAQGDAPRASGEDEMPQALTNALPTFMETFWSLTAHDITGTLSRVIERVLSDASVDAAARRARAEALFELGSVLAEEAERTAAAVATANSASASAAGSSVQTGDDLKRRRFEEAFVASMGAGPRQQDSQ</sequence>
<dbReference type="EMBL" id="CAJNNV010025302">
    <property type="protein sequence ID" value="CAE8613740.1"/>
    <property type="molecule type" value="Genomic_DNA"/>
</dbReference>
<dbReference type="Proteomes" id="UP000654075">
    <property type="component" value="Unassembled WGS sequence"/>
</dbReference>
<dbReference type="PANTHER" id="PTHR44094">
    <property type="entry name" value="DNAJ HEAT SHOCK N-TERMINAL DOMAIN-CONTAINING PROTEIN"/>
    <property type="match status" value="1"/>
</dbReference>
<organism evidence="3 4">
    <name type="scientific">Polarella glacialis</name>
    <name type="common">Dinoflagellate</name>
    <dbReference type="NCBI Taxonomy" id="89957"/>
    <lineage>
        <taxon>Eukaryota</taxon>
        <taxon>Sar</taxon>
        <taxon>Alveolata</taxon>
        <taxon>Dinophyceae</taxon>
        <taxon>Suessiales</taxon>
        <taxon>Suessiaceae</taxon>
        <taxon>Polarella</taxon>
    </lineage>
</organism>
<dbReference type="InterPro" id="IPR026894">
    <property type="entry name" value="DnaJ_X"/>
</dbReference>
<dbReference type="SUPFAM" id="SSF46565">
    <property type="entry name" value="Chaperone J-domain"/>
    <property type="match status" value="1"/>
</dbReference>
<dbReference type="Gene3D" id="1.10.287.110">
    <property type="entry name" value="DnaJ domain"/>
    <property type="match status" value="1"/>
</dbReference>
<dbReference type="CDD" id="cd06257">
    <property type="entry name" value="DnaJ"/>
    <property type="match status" value="1"/>
</dbReference>
<dbReference type="InterPro" id="IPR001623">
    <property type="entry name" value="DnaJ_domain"/>
</dbReference>
<evidence type="ECO:0000313" key="3">
    <source>
        <dbReference type="EMBL" id="CAE8613740.1"/>
    </source>
</evidence>
<feature type="non-terminal residue" evidence="3">
    <location>
        <position position="1"/>
    </location>
</feature>
<dbReference type="OMA" id="TRKPKHA"/>
<feature type="domain" description="J" evidence="2">
    <location>
        <begin position="179"/>
        <end position="243"/>
    </location>
</feature>
<evidence type="ECO:0000313" key="4">
    <source>
        <dbReference type="Proteomes" id="UP000654075"/>
    </source>
</evidence>
<dbReference type="PRINTS" id="PR00625">
    <property type="entry name" value="JDOMAIN"/>
</dbReference>
<dbReference type="OrthoDB" id="10250354at2759"/>
<dbReference type="Pfam" id="PF00226">
    <property type="entry name" value="DnaJ"/>
    <property type="match status" value="1"/>
</dbReference>